<reference evidence="4" key="1">
    <citation type="submission" date="2019-09" db="EMBL/GenBank/DDBJ databases">
        <title>Mumia zhuanghuii sp. nov. isolated from the intestinal contents of plateau pika (Ochotona curzoniae) in the Qinghai-Tibet plateau of China.</title>
        <authorList>
            <person name="Tian Z."/>
        </authorList>
    </citation>
    <scope>NUCLEOTIDE SEQUENCE [LARGE SCALE GENOMIC DNA]</scope>
    <source>
        <strain evidence="4">JCM 30598</strain>
    </source>
</reference>
<keyword evidence="4" id="KW-1185">Reference proteome</keyword>
<dbReference type="SUPFAM" id="SSF54637">
    <property type="entry name" value="Thioesterase/thiol ester dehydrase-isomerase"/>
    <property type="match status" value="1"/>
</dbReference>
<accession>A0A5J5IXC6</accession>
<dbReference type="EMBL" id="VYSA01000004">
    <property type="protein sequence ID" value="KAA9105905.1"/>
    <property type="molecule type" value="Genomic_DNA"/>
</dbReference>
<dbReference type="InterPro" id="IPR029069">
    <property type="entry name" value="HotDog_dom_sf"/>
</dbReference>
<comment type="similarity">
    <text evidence="1">Belongs to the enoyl-CoA hydratase/isomerase family.</text>
</comment>
<dbReference type="Pfam" id="PF01575">
    <property type="entry name" value="MaoC_dehydratas"/>
    <property type="match status" value="1"/>
</dbReference>
<gene>
    <name evidence="3" type="ORF">F6B43_16200</name>
</gene>
<organism evidence="3 4">
    <name type="scientific">Microbacterium rhizomatis</name>
    <dbReference type="NCBI Taxonomy" id="1631477"/>
    <lineage>
        <taxon>Bacteria</taxon>
        <taxon>Bacillati</taxon>
        <taxon>Actinomycetota</taxon>
        <taxon>Actinomycetes</taxon>
        <taxon>Micrococcales</taxon>
        <taxon>Microbacteriaceae</taxon>
        <taxon>Microbacterium</taxon>
    </lineage>
</organism>
<name>A0A5J5IXC6_9MICO</name>
<evidence type="ECO:0000313" key="3">
    <source>
        <dbReference type="EMBL" id="KAA9105905.1"/>
    </source>
</evidence>
<dbReference type="AlphaFoldDB" id="A0A5J5IXC6"/>
<dbReference type="InterPro" id="IPR002539">
    <property type="entry name" value="MaoC-like_dom"/>
</dbReference>
<sequence>MTSGGHFDAVSVGTRIGPMRRSTGLAEWNRYAAINDEFMPMHMDDRAAQVAGMSAAFGQGNLQISYLHTLLRDWLNESGQISRLTARFLKPMFAGTVTVAASVAGVRSSAAKDEIDLDLTISDEDDIVLTVGSATVTVPASGSSRD</sequence>
<comment type="caution">
    <text evidence="3">The sequence shown here is derived from an EMBL/GenBank/DDBJ whole genome shotgun (WGS) entry which is preliminary data.</text>
</comment>
<dbReference type="RefSeq" id="WP_150450047.1">
    <property type="nucleotide sequence ID" value="NZ_VYSA01000004.1"/>
</dbReference>
<feature type="domain" description="MaoC-like" evidence="2">
    <location>
        <begin position="25"/>
        <end position="111"/>
    </location>
</feature>
<proteinExistence type="inferred from homology"/>
<dbReference type="Proteomes" id="UP000325827">
    <property type="component" value="Unassembled WGS sequence"/>
</dbReference>
<dbReference type="Gene3D" id="3.10.129.10">
    <property type="entry name" value="Hotdog Thioesterase"/>
    <property type="match status" value="1"/>
</dbReference>
<evidence type="ECO:0000256" key="1">
    <source>
        <dbReference type="ARBA" id="ARBA00005254"/>
    </source>
</evidence>
<protein>
    <recommendedName>
        <fullName evidence="2">MaoC-like domain-containing protein</fullName>
    </recommendedName>
</protein>
<evidence type="ECO:0000313" key="4">
    <source>
        <dbReference type="Proteomes" id="UP000325827"/>
    </source>
</evidence>
<evidence type="ECO:0000259" key="2">
    <source>
        <dbReference type="Pfam" id="PF01575"/>
    </source>
</evidence>
<dbReference type="OrthoDB" id="4235906at2"/>